<reference evidence="1 2" key="1">
    <citation type="journal article" date="2016" name="Mol. Biol. Evol.">
        <title>Comparative Genomics of Early-Diverging Mushroom-Forming Fungi Provides Insights into the Origins of Lignocellulose Decay Capabilities.</title>
        <authorList>
            <person name="Nagy L.G."/>
            <person name="Riley R."/>
            <person name="Tritt A."/>
            <person name="Adam C."/>
            <person name="Daum C."/>
            <person name="Floudas D."/>
            <person name="Sun H."/>
            <person name="Yadav J.S."/>
            <person name="Pangilinan J."/>
            <person name="Larsson K.H."/>
            <person name="Matsuura K."/>
            <person name="Barry K."/>
            <person name="Labutti K."/>
            <person name="Kuo R."/>
            <person name="Ohm R.A."/>
            <person name="Bhattacharya S.S."/>
            <person name="Shirouzu T."/>
            <person name="Yoshinaga Y."/>
            <person name="Martin F.M."/>
            <person name="Grigoriev I.V."/>
            <person name="Hibbett D.S."/>
        </authorList>
    </citation>
    <scope>NUCLEOTIDE SEQUENCE [LARGE SCALE GENOMIC DNA]</scope>
    <source>
        <strain evidence="1 2">CBS 109695</strain>
    </source>
</reference>
<organism evidence="1 2">
    <name type="scientific">Athelia psychrophila</name>
    <dbReference type="NCBI Taxonomy" id="1759441"/>
    <lineage>
        <taxon>Eukaryota</taxon>
        <taxon>Fungi</taxon>
        <taxon>Dikarya</taxon>
        <taxon>Basidiomycota</taxon>
        <taxon>Agaricomycotina</taxon>
        <taxon>Agaricomycetes</taxon>
        <taxon>Agaricomycetidae</taxon>
        <taxon>Atheliales</taxon>
        <taxon>Atheliaceae</taxon>
        <taxon>Athelia</taxon>
    </lineage>
</organism>
<feature type="non-terminal residue" evidence="1">
    <location>
        <position position="1"/>
    </location>
</feature>
<proteinExistence type="predicted"/>
<gene>
    <name evidence="1" type="ORF">FIBSPDRAFT_858884</name>
</gene>
<dbReference type="Proteomes" id="UP000076532">
    <property type="component" value="Unassembled WGS sequence"/>
</dbReference>
<evidence type="ECO:0000313" key="1">
    <source>
        <dbReference type="EMBL" id="KZP23210.1"/>
    </source>
</evidence>
<keyword evidence="2" id="KW-1185">Reference proteome</keyword>
<dbReference type="AlphaFoldDB" id="A0A166LQA5"/>
<protein>
    <submittedName>
        <fullName evidence="1">Uncharacterized protein</fullName>
    </submittedName>
</protein>
<sequence length="65" mass="6897">TLKSNIRPPPETQLHMGHVGGILVLMNCSPSRSRPTRPCRGSSQIPIIASVPYVSPSSFLLGCGP</sequence>
<evidence type="ECO:0000313" key="2">
    <source>
        <dbReference type="Proteomes" id="UP000076532"/>
    </source>
</evidence>
<name>A0A166LQA5_9AGAM</name>
<accession>A0A166LQA5</accession>
<dbReference type="EMBL" id="KV417534">
    <property type="protein sequence ID" value="KZP23210.1"/>
    <property type="molecule type" value="Genomic_DNA"/>
</dbReference>